<proteinExistence type="inferred from homology"/>
<feature type="transmembrane region" description="Helical" evidence="9">
    <location>
        <begin position="497"/>
        <end position="516"/>
    </location>
</feature>
<evidence type="ECO:0000256" key="9">
    <source>
        <dbReference type="SAM" id="Phobius"/>
    </source>
</evidence>
<feature type="transmembrane region" description="Helical" evidence="9">
    <location>
        <begin position="385"/>
        <end position="409"/>
    </location>
</feature>
<feature type="transmembrane region" description="Helical" evidence="9">
    <location>
        <begin position="227"/>
        <end position="247"/>
    </location>
</feature>
<comment type="similarity">
    <text evidence="2 8">Belongs to the purine-cytosine permease (2.A.39) family.</text>
</comment>
<dbReference type="InterPro" id="IPR001248">
    <property type="entry name" value="Pur-cyt_permease"/>
</dbReference>
<dbReference type="EMBL" id="FWEW01000365">
    <property type="protein sequence ID" value="SLM34651.1"/>
    <property type="molecule type" value="Genomic_DNA"/>
</dbReference>
<protein>
    <submittedName>
        <fullName evidence="10">Purine-cytosine permease</fullName>
    </submittedName>
</protein>
<evidence type="ECO:0000256" key="3">
    <source>
        <dbReference type="ARBA" id="ARBA00022448"/>
    </source>
</evidence>
<evidence type="ECO:0000313" key="10">
    <source>
        <dbReference type="EMBL" id="SLM34651.1"/>
    </source>
</evidence>
<dbReference type="PANTHER" id="PTHR31806">
    <property type="entry name" value="PURINE-CYTOSINE PERMEASE FCY2-RELATED"/>
    <property type="match status" value="1"/>
</dbReference>
<dbReference type="AlphaFoldDB" id="A0A1W5CUZ7"/>
<dbReference type="FunFam" id="1.10.4160.10:FF:000002">
    <property type="entry name" value="Purine-cytosine permease fcyB"/>
    <property type="match status" value="1"/>
</dbReference>
<evidence type="ECO:0000256" key="5">
    <source>
        <dbReference type="ARBA" id="ARBA00022692"/>
    </source>
</evidence>
<evidence type="ECO:0000256" key="1">
    <source>
        <dbReference type="ARBA" id="ARBA00004141"/>
    </source>
</evidence>
<keyword evidence="4" id="KW-0597">Phosphoprotein</keyword>
<evidence type="ECO:0000256" key="4">
    <source>
        <dbReference type="ARBA" id="ARBA00022553"/>
    </source>
</evidence>
<feature type="transmembrane region" description="Helical" evidence="9">
    <location>
        <begin position="464"/>
        <end position="485"/>
    </location>
</feature>
<feature type="transmembrane region" description="Helical" evidence="9">
    <location>
        <begin position="415"/>
        <end position="436"/>
    </location>
</feature>
<dbReference type="PANTHER" id="PTHR31806:SF8">
    <property type="entry name" value="TRANSPORTER, PUTATIVE (AFU_ORTHOLOGUE AFUA_2G03000)-RELATED"/>
    <property type="match status" value="1"/>
</dbReference>
<feature type="transmembrane region" description="Helical" evidence="9">
    <location>
        <begin position="191"/>
        <end position="215"/>
    </location>
</feature>
<feature type="transmembrane region" description="Helical" evidence="9">
    <location>
        <begin position="160"/>
        <end position="179"/>
    </location>
</feature>
<reference evidence="11" key="1">
    <citation type="submission" date="2017-03" db="EMBL/GenBank/DDBJ databases">
        <authorList>
            <person name="Sharma R."/>
            <person name="Thines M."/>
        </authorList>
    </citation>
    <scope>NUCLEOTIDE SEQUENCE [LARGE SCALE GENOMIC DNA]</scope>
</reference>
<evidence type="ECO:0000256" key="8">
    <source>
        <dbReference type="PIRNR" id="PIRNR002744"/>
    </source>
</evidence>
<feature type="transmembrane region" description="Helical" evidence="9">
    <location>
        <begin position="267"/>
        <end position="287"/>
    </location>
</feature>
<evidence type="ECO:0000256" key="6">
    <source>
        <dbReference type="ARBA" id="ARBA00022989"/>
    </source>
</evidence>
<keyword evidence="7 8" id="KW-0472">Membrane</keyword>
<dbReference type="Pfam" id="PF02133">
    <property type="entry name" value="Transp_cyt_pur"/>
    <property type="match status" value="1"/>
</dbReference>
<name>A0A1W5CUZ7_9LECA</name>
<keyword evidence="3 8" id="KW-0813">Transport</keyword>
<evidence type="ECO:0000313" key="11">
    <source>
        <dbReference type="Proteomes" id="UP000192927"/>
    </source>
</evidence>
<dbReference type="PIRSF" id="PIRSF002744">
    <property type="entry name" value="Pur-cyt_permease"/>
    <property type="match status" value="1"/>
</dbReference>
<dbReference type="GO" id="GO:0005886">
    <property type="term" value="C:plasma membrane"/>
    <property type="evidence" value="ECO:0007669"/>
    <property type="project" value="TreeGrafter"/>
</dbReference>
<dbReference type="GO" id="GO:0000329">
    <property type="term" value="C:fungal-type vacuole membrane"/>
    <property type="evidence" value="ECO:0007669"/>
    <property type="project" value="TreeGrafter"/>
</dbReference>
<evidence type="ECO:0000256" key="2">
    <source>
        <dbReference type="ARBA" id="ARBA00008974"/>
    </source>
</evidence>
<feature type="transmembrane region" description="Helical" evidence="9">
    <location>
        <begin position="120"/>
        <end position="139"/>
    </location>
</feature>
<keyword evidence="6 9" id="KW-1133">Transmembrane helix</keyword>
<dbReference type="Proteomes" id="UP000192927">
    <property type="component" value="Unassembled WGS sequence"/>
</dbReference>
<accession>A0A1W5CUZ7</accession>
<dbReference type="Gene3D" id="1.10.4160.10">
    <property type="entry name" value="Hydantoin permease"/>
    <property type="match status" value="1"/>
</dbReference>
<feature type="transmembrane region" description="Helical" evidence="9">
    <location>
        <begin position="345"/>
        <end position="365"/>
    </location>
</feature>
<organism evidence="10 11">
    <name type="scientific">Lasallia pustulata</name>
    <dbReference type="NCBI Taxonomy" id="136370"/>
    <lineage>
        <taxon>Eukaryota</taxon>
        <taxon>Fungi</taxon>
        <taxon>Dikarya</taxon>
        <taxon>Ascomycota</taxon>
        <taxon>Pezizomycotina</taxon>
        <taxon>Lecanoromycetes</taxon>
        <taxon>OSLEUM clade</taxon>
        <taxon>Umbilicariomycetidae</taxon>
        <taxon>Umbilicariales</taxon>
        <taxon>Umbilicariaceae</taxon>
        <taxon>Lasallia</taxon>
    </lineage>
</organism>
<comment type="subcellular location">
    <subcellularLocation>
        <location evidence="1">Membrane</location>
        <topology evidence="1">Multi-pass membrane protein</topology>
    </subcellularLocation>
</comment>
<sequence>MSDSLVAEGSKLQEKRIEHQLSASKDPLDDVEASVIHDIHHGSLNPRTNALQRWAYRLEALAGVEARGIERVPESLRAKNTTFGDYAQIALIWFSANITANNLTLGLLGPLVFNLGLTDAMLTGTFGTLFGACATAYISTFGPLSGNRTLVNARYTMGWWPSRLAVLLNIVIMLGYGLIDSLLCGQILSAVAGGSMTVIVGTIVSSVITLLVTAFGIRLFHVYERYAFLPQVLVLFVLVGVAGPSFGANTASVGDTSAILSADKLSFFFLAASVPLSWAPAACDFFVYFPPSASRWKVFLCTTLGLGISLIFVVLLGVGLASGVATNPSWAAANNVSAGALITEAYSPLGAFGSFCAVVVALGNIANNIPSTYSAALSFQLLGKWFLMVPRIFWTLFAVVVYTVCACAGRNKLYIIFQDFLALMGYWTMMWVTLTLEEELVFRRRRGGYNWADWNSQSKLPIGIAALTAFLVGWVGAVLSMYQVYFTGPIAKLVGNGADLGFPVSVSWAALVYPPLRWLELRRFGR</sequence>
<dbReference type="GO" id="GO:0022857">
    <property type="term" value="F:transmembrane transporter activity"/>
    <property type="evidence" value="ECO:0007669"/>
    <property type="project" value="InterPro"/>
</dbReference>
<keyword evidence="5 9" id="KW-0812">Transmembrane</keyword>
<feature type="transmembrane region" description="Helical" evidence="9">
    <location>
        <begin position="299"/>
        <end position="325"/>
    </location>
</feature>
<feature type="transmembrane region" description="Helical" evidence="9">
    <location>
        <begin position="86"/>
        <end position="108"/>
    </location>
</feature>
<dbReference type="InterPro" id="IPR026030">
    <property type="entry name" value="Pur-cyt_permease_Fcy2/21/22"/>
</dbReference>
<evidence type="ECO:0000256" key="7">
    <source>
        <dbReference type="ARBA" id="ARBA00023136"/>
    </source>
</evidence>
<dbReference type="GO" id="GO:0015851">
    <property type="term" value="P:nucleobase transport"/>
    <property type="evidence" value="ECO:0007669"/>
    <property type="project" value="UniProtKB-ARBA"/>
</dbReference>
<keyword evidence="11" id="KW-1185">Reference proteome</keyword>